<organism evidence="2 3">
    <name type="scientific">Desulforamulus hydrothermalis Lam5 = DSM 18033</name>
    <dbReference type="NCBI Taxonomy" id="1121428"/>
    <lineage>
        <taxon>Bacteria</taxon>
        <taxon>Bacillati</taxon>
        <taxon>Bacillota</taxon>
        <taxon>Clostridia</taxon>
        <taxon>Eubacteriales</taxon>
        <taxon>Peptococcaceae</taxon>
        <taxon>Desulforamulus</taxon>
    </lineage>
</organism>
<protein>
    <submittedName>
        <fullName evidence="2">Uncharacterized protein</fullName>
    </submittedName>
</protein>
<keyword evidence="3" id="KW-1185">Reference proteome</keyword>
<evidence type="ECO:0000313" key="2">
    <source>
        <dbReference type="EMBL" id="CCO09219.1"/>
    </source>
</evidence>
<dbReference type="Proteomes" id="UP000009315">
    <property type="component" value="Unassembled WGS sequence"/>
</dbReference>
<dbReference type="STRING" id="1121428.DESHY_70005"/>
<sequence>MTEISYLMYIRACIPALAGGFFYKIYSLLQGALTIDSCPVKRIIHATLLRLIRLINFMHDA</sequence>
<reference evidence="2 3" key="1">
    <citation type="journal article" date="2013" name="Genome Announc.">
        <title>Genome Sequence of the Sulfate-Reducing Bacterium Desulfotomaculum hydrothermale Lam5(T).</title>
        <authorList>
            <person name="Amin O."/>
            <person name="Fardeau M.L."/>
            <person name="Valette O."/>
            <person name="Hirschler-Rea A."/>
            <person name="Barbe V."/>
            <person name="Medigue C."/>
            <person name="Vacherie B."/>
            <person name="Ollivier B."/>
            <person name="Bertin P.N."/>
            <person name="Dolla A."/>
        </authorList>
    </citation>
    <scope>NUCLEOTIDE SEQUENCE [LARGE SCALE GENOMIC DNA]</scope>
    <source>
        <strain evidence="3">Lam5 / DSM 18033</strain>
    </source>
</reference>
<keyword evidence="1" id="KW-0812">Transmembrane</keyword>
<proteinExistence type="predicted"/>
<name>K8E0R4_9FIRM</name>
<feature type="transmembrane region" description="Helical" evidence="1">
    <location>
        <begin position="6"/>
        <end position="26"/>
    </location>
</feature>
<evidence type="ECO:0000256" key="1">
    <source>
        <dbReference type="SAM" id="Phobius"/>
    </source>
</evidence>
<dbReference type="EMBL" id="CAOS01000014">
    <property type="protein sequence ID" value="CCO09219.1"/>
    <property type="molecule type" value="Genomic_DNA"/>
</dbReference>
<keyword evidence="1" id="KW-0472">Membrane</keyword>
<gene>
    <name evidence="2" type="ORF">DESHY_70005</name>
</gene>
<comment type="caution">
    <text evidence="2">The sequence shown here is derived from an EMBL/GenBank/DDBJ whole genome shotgun (WGS) entry which is preliminary data.</text>
</comment>
<accession>K8E0R4</accession>
<dbReference type="AlphaFoldDB" id="K8E0R4"/>
<evidence type="ECO:0000313" key="3">
    <source>
        <dbReference type="Proteomes" id="UP000009315"/>
    </source>
</evidence>
<keyword evidence="1" id="KW-1133">Transmembrane helix</keyword>